<organism evidence="4 5">
    <name type="scientific">Halioglobus maricola</name>
    <dbReference type="NCBI Taxonomy" id="2601894"/>
    <lineage>
        <taxon>Bacteria</taxon>
        <taxon>Pseudomonadati</taxon>
        <taxon>Pseudomonadota</taxon>
        <taxon>Gammaproteobacteria</taxon>
        <taxon>Cellvibrionales</taxon>
        <taxon>Halieaceae</taxon>
        <taxon>Halioglobus</taxon>
    </lineage>
</organism>
<keyword evidence="4" id="KW-0560">Oxidoreductase</keyword>
<dbReference type="KEGG" id="halc:EY643_16935"/>
<evidence type="ECO:0000256" key="1">
    <source>
        <dbReference type="ARBA" id="ARBA00022630"/>
    </source>
</evidence>
<dbReference type="OrthoDB" id="8672648at2"/>
<dbReference type="Gene3D" id="3.40.30.120">
    <property type="match status" value="1"/>
</dbReference>
<dbReference type="Proteomes" id="UP000326287">
    <property type="component" value="Chromosome"/>
</dbReference>
<dbReference type="EMBL" id="CP036422">
    <property type="protein sequence ID" value="QFU77207.1"/>
    <property type="molecule type" value="Genomic_DNA"/>
</dbReference>
<gene>
    <name evidence="4" type="ORF">EY643_16935</name>
</gene>
<name>A0A5P9NN38_9GAMM</name>
<proteinExistence type="predicted"/>
<keyword evidence="4" id="KW-0503">Monooxygenase</keyword>
<evidence type="ECO:0000313" key="5">
    <source>
        <dbReference type="Proteomes" id="UP000326287"/>
    </source>
</evidence>
<dbReference type="NCBIfam" id="NF004780">
    <property type="entry name" value="PRK06126.1"/>
    <property type="match status" value="1"/>
</dbReference>
<dbReference type="PRINTS" id="PR00420">
    <property type="entry name" value="RNGMNOXGNASE"/>
</dbReference>
<keyword evidence="2" id="KW-0274">FAD</keyword>
<dbReference type="GO" id="GO:0071949">
    <property type="term" value="F:FAD binding"/>
    <property type="evidence" value="ECO:0007669"/>
    <property type="project" value="InterPro"/>
</dbReference>
<dbReference type="InterPro" id="IPR050641">
    <property type="entry name" value="RIFMO-like"/>
</dbReference>
<reference evidence="4 5" key="1">
    <citation type="submission" date="2019-02" db="EMBL/GenBank/DDBJ databases">
        <authorList>
            <person name="Li S.-H."/>
        </authorList>
    </citation>
    <scope>NUCLEOTIDE SEQUENCE [LARGE SCALE GENOMIC DNA]</scope>
    <source>
        <strain evidence="4 5">IMCC14385</strain>
    </source>
</reference>
<evidence type="ECO:0000313" key="4">
    <source>
        <dbReference type="EMBL" id="QFU77207.1"/>
    </source>
</evidence>
<feature type="domain" description="FAD-binding" evidence="3">
    <location>
        <begin position="7"/>
        <end position="351"/>
    </location>
</feature>
<keyword evidence="1" id="KW-0285">Flavoprotein</keyword>
<dbReference type="GO" id="GO:0016709">
    <property type="term" value="F:oxidoreductase activity, acting on paired donors, with incorporation or reduction of molecular oxygen, NAD(P)H as one donor, and incorporation of one atom of oxygen"/>
    <property type="evidence" value="ECO:0007669"/>
    <property type="project" value="UniProtKB-ARBA"/>
</dbReference>
<dbReference type="Pfam" id="PF01494">
    <property type="entry name" value="FAD_binding_3"/>
    <property type="match status" value="1"/>
</dbReference>
<keyword evidence="5" id="KW-1185">Reference proteome</keyword>
<sequence length="542" mass="59393">MTETNFDVPVLIAGGGPVGMVLALELARHEIHSILLERNDTTTSHPKMDLTNGRSMELFRRLGIIDEVRAVGVPEDQTMDIIYATSATGYCLHTFDYGTPEEHKQRSRETNDGTMTLEPYMRVSQVVLEPVLKQAIDDSPFVDVRFGNKFEDFSQDADGVTSTVSTKSGSYTVRSQYLAGCDGGGSRVRDIAGIELEGDFGIVPIYMVHLRSSDKDVLAKFGAAYHLQTGFGTLIAQNGKDIWTLHVVLSPDTDLDSIDPADLVKQFAGTDFDYEILVANHWTPHLVVAETCRNGRVLLAGDAAHQFIPTGGYGMNTGVWDAADLGWKLAAVLNGWGGEALLDSVEERRKIALQNRAAAISNMTDRFAIEGFIQEQRAQTDIESADAEMIRSQISTEIERIGNAENESWGIEHGYRYIDSNVIAYPQDSSEAPEFDHLRAQPSAWPGSRLPHFYLGDGQPIYDKLGNEFTIICLDSADTAPLEEAASELGVPMITLSISNDENLSSMGKSLILVRPDQHIAWSGNSMPSDCSSLLKKVVGQV</sequence>
<evidence type="ECO:0000259" key="3">
    <source>
        <dbReference type="Pfam" id="PF01494"/>
    </source>
</evidence>
<dbReference type="AlphaFoldDB" id="A0A5P9NN38"/>
<dbReference type="Gene3D" id="3.30.9.10">
    <property type="entry name" value="D-Amino Acid Oxidase, subunit A, domain 2"/>
    <property type="match status" value="1"/>
</dbReference>
<dbReference type="Gene3D" id="3.50.50.60">
    <property type="entry name" value="FAD/NAD(P)-binding domain"/>
    <property type="match status" value="1"/>
</dbReference>
<dbReference type="Pfam" id="PF21274">
    <property type="entry name" value="Rng_hyd_C"/>
    <property type="match status" value="1"/>
</dbReference>
<protein>
    <submittedName>
        <fullName evidence="4">FAD-monooxygenase</fullName>
    </submittedName>
</protein>
<dbReference type="RefSeq" id="WP_153240352.1">
    <property type="nucleotide sequence ID" value="NZ_CP036422.1"/>
</dbReference>
<dbReference type="PANTHER" id="PTHR43004:SF21">
    <property type="entry name" value="FAD-BINDING DOMAIN-CONTAINING PROTEIN-RELATED"/>
    <property type="match status" value="1"/>
</dbReference>
<dbReference type="SUPFAM" id="SSF51905">
    <property type="entry name" value="FAD/NAD(P)-binding domain"/>
    <property type="match status" value="1"/>
</dbReference>
<dbReference type="PANTHER" id="PTHR43004">
    <property type="entry name" value="TRK SYSTEM POTASSIUM UPTAKE PROTEIN"/>
    <property type="match status" value="1"/>
</dbReference>
<accession>A0A5P9NN38</accession>
<dbReference type="InterPro" id="IPR002938">
    <property type="entry name" value="FAD-bd"/>
</dbReference>
<dbReference type="InterPro" id="IPR036188">
    <property type="entry name" value="FAD/NAD-bd_sf"/>
</dbReference>
<evidence type="ECO:0000256" key="2">
    <source>
        <dbReference type="ARBA" id="ARBA00022827"/>
    </source>
</evidence>